<dbReference type="OrthoDB" id="1444189at2"/>
<feature type="signal peptide" evidence="1">
    <location>
        <begin position="1"/>
        <end position="22"/>
    </location>
</feature>
<dbReference type="RefSeq" id="WP_115809509.1">
    <property type="nucleotide sequence ID" value="NZ_QUNI01000001.1"/>
</dbReference>
<keyword evidence="1" id="KW-0732">Signal</keyword>
<comment type="caution">
    <text evidence="2">The sequence shown here is derived from an EMBL/GenBank/DDBJ whole genome shotgun (WGS) entry which is preliminary data.</text>
</comment>
<dbReference type="AlphaFoldDB" id="A0A3E0EVM3"/>
<organism evidence="2 3">
    <name type="scientific">Flavobacterium aquicola</name>
    <dbReference type="NCBI Taxonomy" id="1682742"/>
    <lineage>
        <taxon>Bacteria</taxon>
        <taxon>Pseudomonadati</taxon>
        <taxon>Bacteroidota</taxon>
        <taxon>Flavobacteriia</taxon>
        <taxon>Flavobacteriales</taxon>
        <taxon>Flavobacteriaceae</taxon>
        <taxon>Flavobacterium</taxon>
    </lineage>
</organism>
<accession>A0A3E0EVM3</accession>
<evidence type="ECO:0000313" key="3">
    <source>
        <dbReference type="Proteomes" id="UP000257136"/>
    </source>
</evidence>
<dbReference type="Proteomes" id="UP000257136">
    <property type="component" value="Unassembled WGS sequence"/>
</dbReference>
<dbReference type="EMBL" id="QUNI01000001">
    <property type="protein sequence ID" value="REH01751.1"/>
    <property type="molecule type" value="Genomic_DNA"/>
</dbReference>
<keyword evidence="3" id="KW-1185">Reference proteome</keyword>
<dbReference type="PROSITE" id="PS51257">
    <property type="entry name" value="PROKAR_LIPOPROTEIN"/>
    <property type="match status" value="1"/>
</dbReference>
<dbReference type="Gene3D" id="2.60.40.2340">
    <property type="match status" value="1"/>
</dbReference>
<feature type="chain" id="PRO_5017577465" evidence="1">
    <location>
        <begin position="23"/>
        <end position="343"/>
    </location>
</feature>
<protein>
    <submittedName>
        <fullName evidence="2">YD repeat-containing protein</fullName>
    </submittedName>
</protein>
<proteinExistence type="predicted"/>
<gene>
    <name evidence="2" type="ORF">C8P67_101233</name>
</gene>
<sequence length="343" mass="37301">MKRIFSTLCLFIAVAISTVSCSSDDSESASSLASINDFKITIANVDAAAITYNLGTAITVSVPHGTSLTAVTPTISISDKSTISPASGTKVSFVDGEAKPFTVTAEDGTTKVYMVTIKVRPEVGSGSKLKTYKLEDLYGENSTTTFAKYNTANFVTEFTKEVDDFGDITSNTYTLVYNDENEVIEKKSETAKESTVYTYNSAGQIATAVYKKNSVLTYTYAYTYDTAGNLSTEKRTDHTKTDEVSEVKYTIVNGNVTKENRFGEDYIATYDSKNNPFKGIYPSAYAAINAGIQSVNTNNPLTGTFADSGVKYVYNTDNYPVSAEYTYFDGLATVSKTFTYYAN</sequence>
<evidence type="ECO:0000256" key="1">
    <source>
        <dbReference type="SAM" id="SignalP"/>
    </source>
</evidence>
<name>A0A3E0EVM3_9FLAO</name>
<evidence type="ECO:0000313" key="2">
    <source>
        <dbReference type="EMBL" id="REH01751.1"/>
    </source>
</evidence>
<reference evidence="2 3" key="1">
    <citation type="submission" date="2018-08" db="EMBL/GenBank/DDBJ databases">
        <title>Genomic Encyclopedia of Archaeal and Bacterial Type Strains, Phase II (KMG-II): from individual species to whole genera.</title>
        <authorList>
            <person name="Goeker M."/>
        </authorList>
    </citation>
    <scope>NUCLEOTIDE SEQUENCE [LARGE SCALE GENOMIC DNA]</scope>
    <source>
        <strain evidence="2 3">DSM 100880</strain>
    </source>
</reference>